<comment type="caution">
    <text evidence="2">The sequence shown here is derived from an EMBL/GenBank/DDBJ whole genome shotgun (WGS) entry which is preliminary data.</text>
</comment>
<reference evidence="2" key="1">
    <citation type="journal article" date="2021" name="IMA Fungus">
        <title>Genomic characterization of three marine fungi, including Emericellopsis atlantica sp. nov. with signatures of a generalist lifestyle and marine biomass degradation.</title>
        <authorList>
            <person name="Hagestad O.C."/>
            <person name="Hou L."/>
            <person name="Andersen J.H."/>
            <person name="Hansen E.H."/>
            <person name="Altermark B."/>
            <person name="Li C."/>
            <person name="Kuhnert E."/>
            <person name="Cox R.J."/>
            <person name="Crous P.W."/>
            <person name="Spatafora J.W."/>
            <person name="Lail K."/>
            <person name="Amirebrahimi M."/>
            <person name="Lipzen A."/>
            <person name="Pangilinan J."/>
            <person name="Andreopoulos W."/>
            <person name="Hayes R.D."/>
            <person name="Ng V."/>
            <person name="Grigoriev I.V."/>
            <person name="Jackson S.A."/>
            <person name="Sutton T.D.S."/>
            <person name="Dobson A.D.W."/>
            <person name="Rama T."/>
        </authorList>
    </citation>
    <scope>NUCLEOTIDE SEQUENCE</scope>
    <source>
        <strain evidence="2">TRa018bII</strain>
    </source>
</reference>
<organism evidence="2 3">
    <name type="scientific">Amylocarpus encephaloides</name>
    <dbReference type="NCBI Taxonomy" id="45428"/>
    <lineage>
        <taxon>Eukaryota</taxon>
        <taxon>Fungi</taxon>
        <taxon>Dikarya</taxon>
        <taxon>Ascomycota</taxon>
        <taxon>Pezizomycotina</taxon>
        <taxon>Leotiomycetes</taxon>
        <taxon>Helotiales</taxon>
        <taxon>Helotiales incertae sedis</taxon>
        <taxon>Amylocarpus</taxon>
    </lineage>
</organism>
<gene>
    <name evidence="2" type="ORF">BJ875DRAFT_200650</name>
</gene>
<proteinExistence type="predicted"/>
<feature type="transmembrane region" description="Helical" evidence="1">
    <location>
        <begin position="12"/>
        <end position="32"/>
    </location>
</feature>
<evidence type="ECO:0000313" key="3">
    <source>
        <dbReference type="Proteomes" id="UP000824998"/>
    </source>
</evidence>
<dbReference type="Proteomes" id="UP000824998">
    <property type="component" value="Unassembled WGS sequence"/>
</dbReference>
<keyword evidence="3" id="KW-1185">Reference proteome</keyword>
<protein>
    <submittedName>
        <fullName evidence="2">Uncharacterized protein</fullName>
    </submittedName>
</protein>
<name>A0A9P7Y912_9HELO</name>
<keyword evidence="1" id="KW-0472">Membrane</keyword>
<accession>A0A9P7Y912</accession>
<dbReference type="EMBL" id="MU251780">
    <property type="protein sequence ID" value="KAG9229344.1"/>
    <property type="molecule type" value="Genomic_DNA"/>
</dbReference>
<evidence type="ECO:0000256" key="1">
    <source>
        <dbReference type="SAM" id="Phobius"/>
    </source>
</evidence>
<sequence>MSHMTGLCLDSIINWLFTSSLLLLLLAMRQELGNRPFSHRRRILVSEAVWDLHPNSSTRFPLIYCLQPDTF</sequence>
<keyword evidence="1" id="KW-0812">Transmembrane</keyword>
<keyword evidence="1" id="KW-1133">Transmembrane helix</keyword>
<evidence type="ECO:0000313" key="2">
    <source>
        <dbReference type="EMBL" id="KAG9229344.1"/>
    </source>
</evidence>
<dbReference type="AlphaFoldDB" id="A0A9P7Y912"/>